<sequence>MERSLALNDYEIEFGKILEWLKKNSAKKILVQAPDGLKKILRLISEKLEEEGYEAYLSGSHAWGGCDIAVNEARTMGIDTILHVGHHGFVGARTTEVRVLFVPVHYRGEFTEALVNALEDIKRNGFKKITLGVTVELHRRLHEIENLALKSGFHVETGSLENFTGLIMGCNYVSLRDAEAVLIVAGGRFHAIGAALWMGRPVWRVDPYLKSYEKVDVRPIISRRLRDISSAMDAHSFLVVVSTKTGQARPVLAQSIKKRILRENRKADIVVLDEISEDALLNLGQYDAYVNTACPRLTIDDPDIFPGPVINPGELKYILGKKLEGYDSRDLFRFDFSTGA</sequence>
<dbReference type="InterPro" id="IPR035435">
    <property type="entry name" value="DPH1/DPH2_euk_archaea"/>
</dbReference>
<comment type="catalytic activity">
    <reaction evidence="9 10">
        <text>L-histidyl-[translation elongation factor 2] + S-adenosyl-L-methionine = 2-[(3S)-amino-3-carboxypropyl]-L-histidyl-[translation elongation factor 2] + S-methyl-5'-thioadenosine + H(+)</text>
        <dbReference type="Rhea" id="RHEA:36783"/>
        <dbReference type="Rhea" id="RHEA-COMP:9748"/>
        <dbReference type="Rhea" id="RHEA-COMP:9749"/>
        <dbReference type="ChEBI" id="CHEBI:15378"/>
        <dbReference type="ChEBI" id="CHEBI:17509"/>
        <dbReference type="ChEBI" id="CHEBI:29979"/>
        <dbReference type="ChEBI" id="CHEBI:59789"/>
        <dbReference type="ChEBI" id="CHEBI:73995"/>
        <dbReference type="EC" id="2.5.1.108"/>
    </reaction>
</comment>
<gene>
    <name evidence="11" type="primary">dph2</name>
    <name evidence="11" type="ORF">ENN26_05925</name>
</gene>
<comment type="pathway">
    <text evidence="2 10">Protein modification; peptidyl-diphthamide biosynthesis.</text>
</comment>
<keyword evidence="7 10" id="KW-0408">Iron</keyword>
<evidence type="ECO:0000256" key="9">
    <source>
        <dbReference type="ARBA" id="ARBA00048403"/>
    </source>
</evidence>
<dbReference type="NCBIfam" id="TIGR00322">
    <property type="entry name" value="diphth2_R"/>
    <property type="match status" value="1"/>
</dbReference>
<dbReference type="UniPathway" id="UPA00559"/>
<dbReference type="InterPro" id="IPR042265">
    <property type="entry name" value="DPH1/DPH2_3"/>
</dbReference>
<keyword evidence="8 10" id="KW-0411">Iron-sulfur</keyword>
<dbReference type="GO" id="GO:0046872">
    <property type="term" value="F:metal ion binding"/>
    <property type="evidence" value="ECO:0007669"/>
    <property type="project" value="UniProtKB-KW"/>
</dbReference>
<dbReference type="NCBIfam" id="TIGR03682">
    <property type="entry name" value="arCOG04112"/>
    <property type="match status" value="1"/>
</dbReference>
<dbReference type="Pfam" id="PF01866">
    <property type="entry name" value="Diphthamide_syn"/>
    <property type="match status" value="1"/>
</dbReference>
<evidence type="ECO:0000313" key="11">
    <source>
        <dbReference type="EMBL" id="HDP15296.1"/>
    </source>
</evidence>
<evidence type="ECO:0000256" key="7">
    <source>
        <dbReference type="ARBA" id="ARBA00023004"/>
    </source>
</evidence>
<protein>
    <recommendedName>
        <fullName evidence="3 10">2-(3-amino-3-carboxypropyl)histidine synthase</fullName>
        <ecNumber evidence="3 10">2.5.1.108</ecNumber>
    </recommendedName>
</protein>
<comment type="similarity">
    <text evidence="10">Belongs to the DPH1/DPH2 family.</text>
</comment>
<comment type="function">
    <text evidence="10">Catalyzes the first step of diphthamide biosynthesis, i.e. the transfer of the 3-amino-3-carboxypropyl group from S-adenosyl-L-methionine (SAM) to the C2 position of the imidazole ring of the target histidine residue in translation elongation factor 2 (EF-2).</text>
</comment>
<dbReference type="GO" id="GO:0017183">
    <property type="term" value="P:protein histidyl modification to diphthamide"/>
    <property type="evidence" value="ECO:0007669"/>
    <property type="project" value="UniProtKB-UniRule"/>
</dbReference>
<evidence type="ECO:0000256" key="8">
    <source>
        <dbReference type="ARBA" id="ARBA00023014"/>
    </source>
</evidence>
<name>A0A7C1CF47_9CREN</name>
<evidence type="ECO:0000256" key="6">
    <source>
        <dbReference type="ARBA" id="ARBA00022723"/>
    </source>
</evidence>
<comment type="cofactor">
    <cofactor evidence="1 10">
        <name>[4Fe-4S] cluster</name>
        <dbReference type="ChEBI" id="CHEBI:49883"/>
    </cofactor>
</comment>
<evidence type="ECO:0000256" key="5">
    <source>
        <dbReference type="ARBA" id="ARBA00022691"/>
    </source>
</evidence>
<dbReference type="EMBL" id="DSAY01000106">
    <property type="protein sequence ID" value="HDP15296.1"/>
    <property type="molecule type" value="Genomic_DNA"/>
</dbReference>
<dbReference type="InterPro" id="IPR022428">
    <property type="entry name" value="Dph2_arc"/>
</dbReference>
<dbReference type="AlphaFoldDB" id="A0A7C1CF47"/>
<keyword evidence="10" id="KW-0004">4Fe-4S</keyword>
<keyword evidence="4 10" id="KW-0808">Transferase</keyword>
<dbReference type="PANTHER" id="PTHR10762">
    <property type="entry name" value="DIPHTHAMIDE BIOSYNTHESIS PROTEIN"/>
    <property type="match status" value="1"/>
</dbReference>
<evidence type="ECO:0000256" key="1">
    <source>
        <dbReference type="ARBA" id="ARBA00001966"/>
    </source>
</evidence>
<dbReference type="Gene3D" id="3.40.50.11860">
    <property type="entry name" value="Diphthamide synthesis DPH1/DPH2 domain 3"/>
    <property type="match status" value="1"/>
</dbReference>
<accession>A0A7C1CF47</accession>
<dbReference type="SFLD" id="SFLDS00032">
    <property type="entry name" value="Radical_SAM_3-amino-3-carboxyp"/>
    <property type="match status" value="1"/>
</dbReference>
<proteinExistence type="inferred from homology"/>
<dbReference type="GO" id="GO:0051539">
    <property type="term" value="F:4 iron, 4 sulfur cluster binding"/>
    <property type="evidence" value="ECO:0007669"/>
    <property type="project" value="UniProtKB-UniRule"/>
</dbReference>
<evidence type="ECO:0000256" key="4">
    <source>
        <dbReference type="ARBA" id="ARBA00022679"/>
    </source>
</evidence>
<evidence type="ECO:0000256" key="3">
    <source>
        <dbReference type="ARBA" id="ARBA00012221"/>
    </source>
</evidence>
<dbReference type="InterPro" id="IPR016435">
    <property type="entry name" value="DPH1/DPH2"/>
</dbReference>
<dbReference type="EC" id="2.5.1.108" evidence="3 10"/>
<dbReference type="GO" id="GO:0090560">
    <property type="term" value="F:2-(3-amino-3-carboxypropyl)histidine synthase activity"/>
    <property type="evidence" value="ECO:0007669"/>
    <property type="project" value="UniProtKB-UniRule"/>
</dbReference>
<dbReference type="Gene3D" id="3.40.50.11840">
    <property type="entry name" value="Diphthamide synthesis DPH1/DPH2 domain 1"/>
    <property type="match status" value="1"/>
</dbReference>
<reference evidence="11" key="1">
    <citation type="journal article" date="2020" name="mSystems">
        <title>Genome- and Community-Level Interaction Insights into Carbon Utilization and Element Cycling Functions of Hydrothermarchaeota in Hydrothermal Sediment.</title>
        <authorList>
            <person name="Zhou Z."/>
            <person name="Liu Y."/>
            <person name="Xu W."/>
            <person name="Pan J."/>
            <person name="Luo Z.H."/>
            <person name="Li M."/>
        </authorList>
    </citation>
    <scope>NUCLEOTIDE SEQUENCE [LARGE SCALE GENOMIC DNA]</scope>
    <source>
        <strain evidence="11">SpSt-116</strain>
    </source>
</reference>
<organism evidence="11">
    <name type="scientific">Thermofilum adornatum</name>
    <dbReference type="NCBI Taxonomy" id="1365176"/>
    <lineage>
        <taxon>Archaea</taxon>
        <taxon>Thermoproteota</taxon>
        <taxon>Thermoprotei</taxon>
        <taxon>Thermofilales</taxon>
        <taxon>Thermofilaceae</taxon>
        <taxon>Thermofilum</taxon>
    </lineage>
</organism>
<dbReference type="PIRSF" id="PIRSF004967">
    <property type="entry name" value="DPH1"/>
    <property type="match status" value="1"/>
</dbReference>
<dbReference type="InterPro" id="IPR042264">
    <property type="entry name" value="DPH1/DPH2_2"/>
</dbReference>
<dbReference type="Gene3D" id="3.40.50.11850">
    <property type="entry name" value="Diphthamide synthesis DPH1/DPH2 domain 2"/>
    <property type="match status" value="1"/>
</dbReference>
<keyword evidence="6 10" id="KW-0479">Metal-binding</keyword>
<evidence type="ECO:0000256" key="2">
    <source>
        <dbReference type="ARBA" id="ARBA00005156"/>
    </source>
</evidence>
<dbReference type="InterPro" id="IPR042263">
    <property type="entry name" value="DPH1/DPH2_1"/>
</dbReference>
<comment type="caution">
    <text evidence="11">The sequence shown here is derived from an EMBL/GenBank/DDBJ whole genome shotgun (WGS) entry which is preliminary data.</text>
</comment>
<evidence type="ECO:0000256" key="10">
    <source>
        <dbReference type="PIRNR" id="PIRNR004967"/>
    </source>
</evidence>
<keyword evidence="5 10" id="KW-0949">S-adenosyl-L-methionine</keyword>
<dbReference type="PANTHER" id="PTHR10762:SF1">
    <property type="entry name" value="2-(3-AMINO-3-CARBOXYPROPYL)HISTIDINE SYNTHASE SUBUNIT 1"/>
    <property type="match status" value="1"/>
</dbReference>